<dbReference type="Proteomes" id="UP001642487">
    <property type="component" value="Chromosome 10"/>
</dbReference>
<dbReference type="InterPro" id="IPR046450">
    <property type="entry name" value="PA_dom_sf"/>
</dbReference>
<dbReference type="SUPFAM" id="SSF52743">
    <property type="entry name" value="Subtilisin-like"/>
    <property type="match status" value="1"/>
</dbReference>
<comment type="similarity">
    <text evidence="2">Belongs to the peptidase S8 family.</text>
</comment>
<dbReference type="Pfam" id="PF02225">
    <property type="entry name" value="PA"/>
    <property type="match status" value="1"/>
</dbReference>
<dbReference type="InterPro" id="IPR036852">
    <property type="entry name" value="Peptidase_S8/S53_dom_sf"/>
</dbReference>
<feature type="non-terminal residue" evidence="7">
    <location>
        <position position="308"/>
    </location>
</feature>
<dbReference type="SUPFAM" id="SSF52025">
    <property type="entry name" value="PA domain"/>
    <property type="match status" value="1"/>
</dbReference>
<comment type="subcellular location">
    <subcellularLocation>
        <location evidence="1">Secreted</location>
    </subcellularLocation>
</comment>
<dbReference type="PANTHER" id="PTHR10795">
    <property type="entry name" value="PROPROTEIN CONVERTASE SUBTILISIN/KEXIN"/>
    <property type="match status" value="1"/>
</dbReference>
<evidence type="ECO:0000259" key="6">
    <source>
        <dbReference type="Pfam" id="PF17766"/>
    </source>
</evidence>
<dbReference type="Gene3D" id="3.40.50.200">
    <property type="entry name" value="Peptidase S8/S53 domain"/>
    <property type="match status" value="1"/>
</dbReference>
<dbReference type="EMBL" id="OZ021744">
    <property type="protein sequence ID" value="CAK9311805.1"/>
    <property type="molecule type" value="Genomic_DNA"/>
</dbReference>
<evidence type="ECO:0000256" key="1">
    <source>
        <dbReference type="ARBA" id="ARBA00004613"/>
    </source>
</evidence>
<gene>
    <name evidence="7" type="ORF">CITCOLO1_LOCUS3473</name>
</gene>
<reference evidence="7 8" key="1">
    <citation type="submission" date="2024-03" db="EMBL/GenBank/DDBJ databases">
        <authorList>
            <person name="Gkanogiannis A."/>
            <person name="Becerra Lopez-Lavalle L."/>
        </authorList>
    </citation>
    <scope>NUCLEOTIDE SEQUENCE [LARGE SCALE GENOMIC DNA]</scope>
</reference>
<name>A0ABP0XUH0_9ROSI</name>
<feature type="domain" description="PA" evidence="5">
    <location>
        <begin position="28"/>
        <end position="97"/>
    </location>
</feature>
<evidence type="ECO:0000256" key="3">
    <source>
        <dbReference type="ARBA" id="ARBA00022729"/>
    </source>
</evidence>
<dbReference type="CDD" id="cd02120">
    <property type="entry name" value="PA_subtilisin_like"/>
    <property type="match status" value="1"/>
</dbReference>
<evidence type="ECO:0008006" key="9">
    <source>
        <dbReference type="Google" id="ProtNLM"/>
    </source>
</evidence>
<dbReference type="Gene3D" id="2.60.40.2310">
    <property type="match status" value="1"/>
</dbReference>
<dbReference type="InterPro" id="IPR041469">
    <property type="entry name" value="Subtilisin-like_FN3"/>
</dbReference>
<proteinExistence type="inferred from homology"/>
<dbReference type="Pfam" id="PF17766">
    <property type="entry name" value="fn3_6"/>
    <property type="match status" value="1"/>
</dbReference>
<protein>
    <recommendedName>
        <fullName evidence="9">Subtilisin-like protease</fullName>
    </recommendedName>
</protein>
<keyword evidence="3" id="KW-0732">Signal</keyword>
<keyword evidence="8" id="KW-1185">Reference proteome</keyword>
<evidence type="ECO:0000259" key="5">
    <source>
        <dbReference type="Pfam" id="PF02225"/>
    </source>
</evidence>
<accession>A0ABP0XUH0</accession>
<sequence length="308" mass="32930">GLSLSKALITGAEAKAKNGTVDEAMLCKPKTLDHSKVKGKILVCLKGDNARVEKGEEAALAGAAGMILCNDKLSGFQTIADFHVLPASHINYNDGQAVFSYINSTNGLVGLLRALHPDWSPSAIKSAIMTSARVGDNTMKPMLDGGSPATPFAYGSAHIHPTGAIDPGLVYDLSPNDYLEFLCASGYYHNTIQALSDAPFNCPASASILNFNYPSIGVQNLNPSVTLTRKLMNVGTPGVYTARILHPNGVKVFVKPNVLKFERLAEEKQFEVTMIGVVPKNQLVDGVLIWTDGKHFVRSPILVSSGFF</sequence>
<organism evidence="7 8">
    <name type="scientific">Citrullus colocynthis</name>
    <name type="common">colocynth</name>
    <dbReference type="NCBI Taxonomy" id="252529"/>
    <lineage>
        <taxon>Eukaryota</taxon>
        <taxon>Viridiplantae</taxon>
        <taxon>Streptophyta</taxon>
        <taxon>Embryophyta</taxon>
        <taxon>Tracheophyta</taxon>
        <taxon>Spermatophyta</taxon>
        <taxon>Magnoliopsida</taxon>
        <taxon>eudicotyledons</taxon>
        <taxon>Gunneridae</taxon>
        <taxon>Pentapetalae</taxon>
        <taxon>rosids</taxon>
        <taxon>fabids</taxon>
        <taxon>Cucurbitales</taxon>
        <taxon>Cucurbitaceae</taxon>
        <taxon>Benincaseae</taxon>
        <taxon>Citrullus</taxon>
    </lineage>
</organism>
<keyword evidence="4" id="KW-0325">Glycoprotein</keyword>
<evidence type="ECO:0000313" key="7">
    <source>
        <dbReference type="EMBL" id="CAK9311805.1"/>
    </source>
</evidence>
<evidence type="ECO:0000256" key="2">
    <source>
        <dbReference type="ARBA" id="ARBA00011073"/>
    </source>
</evidence>
<feature type="domain" description="Subtilisin-like protease fibronectin type-III" evidence="6">
    <location>
        <begin position="210"/>
        <end position="303"/>
    </location>
</feature>
<evidence type="ECO:0000256" key="4">
    <source>
        <dbReference type="ARBA" id="ARBA00023180"/>
    </source>
</evidence>
<dbReference type="InterPro" id="IPR003137">
    <property type="entry name" value="PA_domain"/>
</dbReference>
<dbReference type="Gene3D" id="3.50.30.30">
    <property type="match status" value="1"/>
</dbReference>
<evidence type="ECO:0000313" key="8">
    <source>
        <dbReference type="Proteomes" id="UP001642487"/>
    </source>
</evidence>
<dbReference type="InterPro" id="IPR045051">
    <property type="entry name" value="SBT"/>
</dbReference>